<evidence type="ECO:0000256" key="4">
    <source>
        <dbReference type="ARBA" id="ARBA00022695"/>
    </source>
</evidence>
<dbReference type="GO" id="GO:0046872">
    <property type="term" value="F:metal ion binding"/>
    <property type="evidence" value="ECO:0007669"/>
    <property type="project" value="UniProtKB-KW"/>
</dbReference>
<keyword evidence="14" id="KW-1185">Reference proteome</keyword>
<keyword evidence="7" id="KW-0460">Magnesium</keyword>
<proteinExistence type="inferred from homology"/>
<dbReference type="GO" id="GO:0000049">
    <property type="term" value="F:tRNA binding"/>
    <property type="evidence" value="ECO:0007669"/>
    <property type="project" value="TreeGrafter"/>
</dbReference>
<dbReference type="Pfam" id="PF13735">
    <property type="entry name" value="tRNA_NucTran2_2"/>
    <property type="match status" value="1"/>
</dbReference>
<dbReference type="EMBL" id="QGGL01000003">
    <property type="protein sequence ID" value="PWK15551.1"/>
    <property type="molecule type" value="Genomic_DNA"/>
</dbReference>
<keyword evidence="2 9" id="KW-0808">Transferase</keyword>
<dbReference type="Pfam" id="PF12627">
    <property type="entry name" value="PolyA_pol_RNAbd"/>
    <property type="match status" value="1"/>
</dbReference>
<evidence type="ECO:0000256" key="8">
    <source>
        <dbReference type="ARBA" id="ARBA00022884"/>
    </source>
</evidence>
<comment type="cofactor">
    <cofactor evidence="1">
        <name>Mg(2+)</name>
        <dbReference type="ChEBI" id="CHEBI:18420"/>
    </cofactor>
</comment>
<evidence type="ECO:0000313" key="13">
    <source>
        <dbReference type="EMBL" id="PWK15551.1"/>
    </source>
</evidence>
<protein>
    <submittedName>
        <fullName evidence="13">tRNA nucleotidyltransferase (CCA-adding enzyme)</fullName>
    </submittedName>
</protein>
<dbReference type="SUPFAM" id="SSF81301">
    <property type="entry name" value="Nucleotidyltransferase"/>
    <property type="match status" value="1"/>
</dbReference>
<accession>A0A316DBH4</accession>
<dbReference type="InterPro" id="IPR032828">
    <property type="entry name" value="PolyA_RNA-bd"/>
</dbReference>
<evidence type="ECO:0000256" key="3">
    <source>
        <dbReference type="ARBA" id="ARBA00022694"/>
    </source>
</evidence>
<dbReference type="InterPro" id="IPR043519">
    <property type="entry name" value="NT_sf"/>
</dbReference>
<reference evidence="13 14" key="1">
    <citation type="submission" date="2018-05" db="EMBL/GenBank/DDBJ databases">
        <title>Genomic Encyclopedia of Type Strains, Phase IV (KMG-IV): sequencing the most valuable type-strain genomes for metagenomic binning, comparative biology and taxonomic classification.</title>
        <authorList>
            <person name="Goeker M."/>
        </authorList>
    </citation>
    <scope>NUCLEOTIDE SEQUENCE [LARGE SCALE GENOMIC DNA]</scope>
    <source>
        <strain evidence="13 14">DSM 18773</strain>
    </source>
</reference>
<dbReference type="GO" id="GO:0008033">
    <property type="term" value="P:tRNA processing"/>
    <property type="evidence" value="ECO:0007669"/>
    <property type="project" value="UniProtKB-KW"/>
</dbReference>
<dbReference type="AlphaFoldDB" id="A0A316DBH4"/>
<keyword evidence="3" id="KW-0819">tRNA processing</keyword>
<dbReference type="RefSeq" id="WP_170119257.1">
    <property type="nucleotide sequence ID" value="NZ_QGGL01000003.1"/>
</dbReference>
<dbReference type="Gene3D" id="3.30.460.10">
    <property type="entry name" value="Beta Polymerase, domain 2"/>
    <property type="match status" value="1"/>
</dbReference>
<dbReference type="InterPro" id="IPR050264">
    <property type="entry name" value="Bact_CCA-adding_enz_type3_sf"/>
</dbReference>
<dbReference type="Proteomes" id="UP000245634">
    <property type="component" value="Unassembled WGS sequence"/>
</dbReference>
<feature type="domain" description="tRNA nucleotidyltransferase/poly(A) polymerase RNA and SrmB- binding" evidence="11">
    <location>
        <begin position="171"/>
        <end position="226"/>
    </location>
</feature>
<dbReference type="InterPro" id="IPR002646">
    <property type="entry name" value="PolA_pol_head_dom"/>
</dbReference>
<sequence>MEIQTLEQEAWQVVDKLEAAGYEAYLVGGCVRDQQLQRPIYDYDITTSALPDEVIALFPHTVPTGIKHGTVKVIMEQGEYEVTTFRIDGEYIDGRRPASVHFVRSLVEDLARRDFTINAMAMSRHGRLHDPFDGLRDLEQRIICAVGDPVKRFEEDALRILRGIRFAAQLGFTLEERTHAAIVYEAQELGKIARERVREEWHKMLLTAPDVALDLLRQTETLRYVITRPPTFDLAVYDPWGYGIDPWQLAGTWAARAPVDLALRYAIVLRAIQLEEARIDKVMSDLKLSGALKSEIRRTLRVVQLGPPTEWRDRSWRQYFYQHGRDAVRRACLLYAILHDEGRLEAWEAEVEQRAAAQPLWSLQDLVVTGSDLIEAGLPEGPEIGRANQWLAQWVLDHPECNTREALLQKLSERIE</sequence>
<comment type="similarity">
    <text evidence="9">Belongs to the tRNA nucleotidyltransferase/poly(A) polymerase family.</text>
</comment>
<dbReference type="SUPFAM" id="SSF81891">
    <property type="entry name" value="Poly A polymerase C-terminal region-like"/>
    <property type="match status" value="1"/>
</dbReference>
<dbReference type="PANTHER" id="PTHR46173">
    <property type="entry name" value="CCA TRNA NUCLEOTIDYLTRANSFERASE 1, MITOCHONDRIAL"/>
    <property type="match status" value="1"/>
</dbReference>
<dbReference type="Gene3D" id="1.10.246.80">
    <property type="match status" value="1"/>
</dbReference>
<evidence type="ECO:0000259" key="10">
    <source>
        <dbReference type="Pfam" id="PF01743"/>
    </source>
</evidence>
<dbReference type="PANTHER" id="PTHR46173:SF1">
    <property type="entry name" value="CCA TRNA NUCLEOTIDYLTRANSFERASE 1, MITOCHONDRIAL"/>
    <property type="match status" value="1"/>
</dbReference>
<evidence type="ECO:0000259" key="11">
    <source>
        <dbReference type="Pfam" id="PF12627"/>
    </source>
</evidence>
<gene>
    <name evidence="13" type="ORF">C7459_10388</name>
</gene>
<organism evidence="13 14">
    <name type="scientific">Tumebacillus permanentifrigoris</name>
    <dbReference type="NCBI Taxonomy" id="378543"/>
    <lineage>
        <taxon>Bacteria</taxon>
        <taxon>Bacillati</taxon>
        <taxon>Bacillota</taxon>
        <taxon>Bacilli</taxon>
        <taxon>Bacillales</taxon>
        <taxon>Alicyclobacillaceae</taxon>
        <taxon>Tumebacillus</taxon>
    </lineage>
</organism>
<dbReference type="CDD" id="cd05398">
    <property type="entry name" value="NT_ClassII-CCAase"/>
    <property type="match status" value="1"/>
</dbReference>
<evidence type="ECO:0000313" key="14">
    <source>
        <dbReference type="Proteomes" id="UP000245634"/>
    </source>
</evidence>
<keyword evidence="4" id="KW-0548">Nucleotidyltransferase</keyword>
<evidence type="ECO:0000256" key="9">
    <source>
        <dbReference type="RuleBase" id="RU003953"/>
    </source>
</evidence>
<name>A0A316DBH4_9BACL</name>
<feature type="domain" description="Poly A polymerase head" evidence="10">
    <location>
        <begin position="24"/>
        <end position="143"/>
    </location>
</feature>
<dbReference type="InterPro" id="IPR032810">
    <property type="entry name" value="CCA-adding_enz_C"/>
</dbReference>
<evidence type="ECO:0000256" key="1">
    <source>
        <dbReference type="ARBA" id="ARBA00001946"/>
    </source>
</evidence>
<evidence type="ECO:0000256" key="2">
    <source>
        <dbReference type="ARBA" id="ARBA00022679"/>
    </source>
</evidence>
<keyword evidence="6" id="KW-0547">Nucleotide-binding</keyword>
<dbReference type="GO" id="GO:0000166">
    <property type="term" value="F:nucleotide binding"/>
    <property type="evidence" value="ECO:0007669"/>
    <property type="project" value="UniProtKB-KW"/>
</dbReference>
<keyword evidence="8 9" id="KW-0694">RNA-binding</keyword>
<evidence type="ECO:0000259" key="12">
    <source>
        <dbReference type="Pfam" id="PF13735"/>
    </source>
</evidence>
<evidence type="ECO:0000256" key="5">
    <source>
        <dbReference type="ARBA" id="ARBA00022723"/>
    </source>
</evidence>
<dbReference type="NCBIfam" id="NF009814">
    <property type="entry name" value="PRK13299.1"/>
    <property type="match status" value="1"/>
</dbReference>
<evidence type="ECO:0000256" key="7">
    <source>
        <dbReference type="ARBA" id="ARBA00022842"/>
    </source>
</evidence>
<feature type="domain" description="CCA-adding enzyme C-terminal" evidence="12">
    <location>
        <begin position="265"/>
        <end position="410"/>
    </location>
</feature>
<comment type="caution">
    <text evidence="13">The sequence shown here is derived from an EMBL/GenBank/DDBJ whole genome shotgun (WGS) entry which is preliminary data.</text>
</comment>
<dbReference type="GO" id="GO:0016779">
    <property type="term" value="F:nucleotidyltransferase activity"/>
    <property type="evidence" value="ECO:0007669"/>
    <property type="project" value="UniProtKB-KW"/>
</dbReference>
<dbReference type="Pfam" id="PF01743">
    <property type="entry name" value="PolyA_pol"/>
    <property type="match status" value="1"/>
</dbReference>
<keyword evidence="5" id="KW-0479">Metal-binding</keyword>
<dbReference type="Gene3D" id="1.10.3090.10">
    <property type="entry name" value="cca-adding enzyme, domain 2"/>
    <property type="match status" value="1"/>
</dbReference>
<evidence type="ECO:0000256" key="6">
    <source>
        <dbReference type="ARBA" id="ARBA00022741"/>
    </source>
</evidence>